<keyword evidence="2" id="KW-1185">Reference proteome</keyword>
<evidence type="ECO:0000313" key="2">
    <source>
        <dbReference type="Proteomes" id="UP000070444"/>
    </source>
</evidence>
<accession>A0A137NPY1</accession>
<reference evidence="1 2" key="1">
    <citation type="journal article" date="2015" name="Genome Biol. Evol.">
        <title>Phylogenomic analyses indicate that early fungi evolved digesting cell walls of algal ancestors of land plants.</title>
        <authorList>
            <person name="Chang Y."/>
            <person name="Wang S."/>
            <person name="Sekimoto S."/>
            <person name="Aerts A.L."/>
            <person name="Choi C."/>
            <person name="Clum A."/>
            <person name="LaButti K.M."/>
            <person name="Lindquist E.A."/>
            <person name="Yee Ngan C."/>
            <person name="Ohm R.A."/>
            <person name="Salamov A.A."/>
            <person name="Grigoriev I.V."/>
            <person name="Spatafora J.W."/>
            <person name="Berbee M.L."/>
        </authorList>
    </citation>
    <scope>NUCLEOTIDE SEQUENCE [LARGE SCALE GENOMIC DNA]</scope>
    <source>
        <strain evidence="1 2">NRRL 28638</strain>
    </source>
</reference>
<protein>
    <submittedName>
        <fullName evidence="1">Uncharacterized protein</fullName>
    </submittedName>
</protein>
<name>A0A137NPY1_CONC2</name>
<dbReference type="EMBL" id="KQ965164">
    <property type="protein sequence ID" value="KXN64802.1"/>
    <property type="molecule type" value="Genomic_DNA"/>
</dbReference>
<sequence length="61" mass="6924">MDLALVLRKNNAPTANMLHRFTEVLWRTLSFKMATEASSITFNQLLENAMKGATLTIIRND</sequence>
<gene>
    <name evidence="1" type="ORF">CONCODRAFT_13904</name>
</gene>
<organism evidence="1 2">
    <name type="scientific">Conidiobolus coronatus (strain ATCC 28846 / CBS 209.66 / NRRL 28638)</name>
    <name type="common">Delacroixia coronata</name>
    <dbReference type="NCBI Taxonomy" id="796925"/>
    <lineage>
        <taxon>Eukaryota</taxon>
        <taxon>Fungi</taxon>
        <taxon>Fungi incertae sedis</taxon>
        <taxon>Zoopagomycota</taxon>
        <taxon>Entomophthoromycotina</taxon>
        <taxon>Entomophthoromycetes</taxon>
        <taxon>Entomophthorales</taxon>
        <taxon>Ancylistaceae</taxon>
        <taxon>Conidiobolus</taxon>
    </lineage>
</organism>
<proteinExistence type="predicted"/>
<dbReference type="Proteomes" id="UP000070444">
    <property type="component" value="Unassembled WGS sequence"/>
</dbReference>
<evidence type="ECO:0000313" key="1">
    <source>
        <dbReference type="EMBL" id="KXN64802.1"/>
    </source>
</evidence>
<dbReference type="AlphaFoldDB" id="A0A137NPY1"/>